<dbReference type="Proteomes" id="UP001056120">
    <property type="component" value="Linkage Group LG02"/>
</dbReference>
<evidence type="ECO:0000313" key="2">
    <source>
        <dbReference type="Proteomes" id="UP001056120"/>
    </source>
</evidence>
<keyword evidence="2" id="KW-1185">Reference proteome</keyword>
<name>A0ACB9JYE5_9ASTR</name>
<organism evidence="1 2">
    <name type="scientific">Smallanthus sonchifolius</name>
    <dbReference type="NCBI Taxonomy" id="185202"/>
    <lineage>
        <taxon>Eukaryota</taxon>
        <taxon>Viridiplantae</taxon>
        <taxon>Streptophyta</taxon>
        <taxon>Embryophyta</taxon>
        <taxon>Tracheophyta</taxon>
        <taxon>Spermatophyta</taxon>
        <taxon>Magnoliopsida</taxon>
        <taxon>eudicotyledons</taxon>
        <taxon>Gunneridae</taxon>
        <taxon>Pentapetalae</taxon>
        <taxon>asterids</taxon>
        <taxon>campanulids</taxon>
        <taxon>Asterales</taxon>
        <taxon>Asteraceae</taxon>
        <taxon>Asteroideae</taxon>
        <taxon>Heliantheae alliance</taxon>
        <taxon>Millerieae</taxon>
        <taxon>Smallanthus</taxon>
    </lineage>
</organism>
<protein>
    <submittedName>
        <fullName evidence="1">Uncharacterized protein</fullName>
    </submittedName>
</protein>
<reference evidence="2" key="1">
    <citation type="journal article" date="2022" name="Mol. Ecol. Resour.">
        <title>The genomes of chicory, endive, great burdock and yacon provide insights into Asteraceae palaeo-polyploidization history and plant inulin production.</title>
        <authorList>
            <person name="Fan W."/>
            <person name="Wang S."/>
            <person name="Wang H."/>
            <person name="Wang A."/>
            <person name="Jiang F."/>
            <person name="Liu H."/>
            <person name="Zhao H."/>
            <person name="Xu D."/>
            <person name="Zhang Y."/>
        </authorList>
    </citation>
    <scope>NUCLEOTIDE SEQUENCE [LARGE SCALE GENOMIC DNA]</scope>
    <source>
        <strain evidence="2">cv. Yunnan</strain>
    </source>
</reference>
<accession>A0ACB9JYE5</accession>
<reference evidence="1 2" key="2">
    <citation type="journal article" date="2022" name="Mol. Ecol. Resour.">
        <title>The genomes of chicory, endive, great burdock and yacon provide insights into Asteraceae paleo-polyploidization history and plant inulin production.</title>
        <authorList>
            <person name="Fan W."/>
            <person name="Wang S."/>
            <person name="Wang H."/>
            <person name="Wang A."/>
            <person name="Jiang F."/>
            <person name="Liu H."/>
            <person name="Zhao H."/>
            <person name="Xu D."/>
            <person name="Zhang Y."/>
        </authorList>
    </citation>
    <scope>NUCLEOTIDE SEQUENCE [LARGE SCALE GENOMIC DNA]</scope>
    <source>
        <strain evidence="2">cv. Yunnan</strain>
        <tissue evidence="1">Leaves</tissue>
    </source>
</reference>
<evidence type="ECO:0000313" key="1">
    <source>
        <dbReference type="EMBL" id="KAI3825017.1"/>
    </source>
</evidence>
<sequence>MDNSTTGLGFKIVPPPFNGNDTSTLEEEEVTTYVSTTSVSADSVSDSDSTENSSVRKGVDWVIVEVEELLEELFVNKNDNIPRENCILVELDVPTVTEPNVPLWLFNLNFQRILRKFIL</sequence>
<dbReference type="EMBL" id="CM042019">
    <property type="protein sequence ID" value="KAI3825017.1"/>
    <property type="molecule type" value="Genomic_DNA"/>
</dbReference>
<gene>
    <name evidence="1" type="ORF">L1987_06492</name>
</gene>
<proteinExistence type="predicted"/>
<comment type="caution">
    <text evidence="1">The sequence shown here is derived from an EMBL/GenBank/DDBJ whole genome shotgun (WGS) entry which is preliminary data.</text>
</comment>